<evidence type="ECO:0000256" key="1">
    <source>
        <dbReference type="SAM" id="Phobius"/>
    </source>
</evidence>
<dbReference type="EMBL" id="JAOYFB010000036">
    <property type="protein sequence ID" value="KAK4020182.1"/>
    <property type="molecule type" value="Genomic_DNA"/>
</dbReference>
<feature type="transmembrane region" description="Helical" evidence="1">
    <location>
        <begin position="15"/>
        <end position="35"/>
    </location>
</feature>
<organism evidence="2 3">
    <name type="scientific">Daphnia magna</name>
    <dbReference type="NCBI Taxonomy" id="35525"/>
    <lineage>
        <taxon>Eukaryota</taxon>
        <taxon>Metazoa</taxon>
        <taxon>Ecdysozoa</taxon>
        <taxon>Arthropoda</taxon>
        <taxon>Crustacea</taxon>
        <taxon>Branchiopoda</taxon>
        <taxon>Diplostraca</taxon>
        <taxon>Cladocera</taxon>
        <taxon>Anomopoda</taxon>
        <taxon>Daphniidae</taxon>
        <taxon>Daphnia</taxon>
    </lineage>
</organism>
<keyword evidence="3" id="KW-1185">Reference proteome</keyword>
<comment type="caution">
    <text evidence="2">The sequence shown here is derived from an EMBL/GenBank/DDBJ whole genome shotgun (WGS) entry which is preliminary data.</text>
</comment>
<protein>
    <submittedName>
        <fullName evidence="2">Uncharacterized protein</fullName>
    </submittedName>
</protein>
<keyword evidence="1" id="KW-0472">Membrane</keyword>
<evidence type="ECO:0000313" key="3">
    <source>
        <dbReference type="Proteomes" id="UP001234178"/>
    </source>
</evidence>
<dbReference type="Proteomes" id="UP001234178">
    <property type="component" value="Unassembled WGS sequence"/>
</dbReference>
<gene>
    <name evidence="2" type="ORF">OUZ56_002175</name>
</gene>
<name>A0ABR0A4W0_9CRUS</name>
<proteinExistence type="predicted"/>
<sequence>MGGGKVRTVVHPRRFLGQGFVIGTFKVLTFIPLWATQYVETRWFFPQGETHKAKNIFPTGENLETSKVAIQYGIPCGYRRRRLQQHMGPKRSNNRNRLTANPVERDKLVSRSHTVFVLVRELNVIVEKGDP</sequence>
<keyword evidence="1" id="KW-0812">Transmembrane</keyword>
<evidence type="ECO:0000313" key="2">
    <source>
        <dbReference type="EMBL" id="KAK4020182.1"/>
    </source>
</evidence>
<keyword evidence="1" id="KW-1133">Transmembrane helix</keyword>
<accession>A0ABR0A4W0</accession>
<reference evidence="2 3" key="1">
    <citation type="journal article" date="2023" name="Nucleic Acids Res.">
        <title>The hologenome of Daphnia magna reveals possible DNA methylation and microbiome-mediated evolution of the host genome.</title>
        <authorList>
            <person name="Chaturvedi A."/>
            <person name="Li X."/>
            <person name="Dhandapani V."/>
            <person name="Marshall H."/>
            <person name="Kissane S."/>
            <person name="Cuenca-Cambronero M."/>
            <person name="Asole G."/>
            <person name="Calvet F."/>
            <person name="Ruiz-Romero M."/>
            <person name="Marangio P."/>
            <person name="Guigo R."/>
            <person name="Rago D."/>
            <person name="Mirbahai L."/>
            <person name="Eastwood N."/>
            <person name="Colbourne J.K."/>
            <person name="Zhou J."/>
            <person name="Mallon E."/>
            <person name="Orsini L."/>
        </authorList>
    </citation>
    <scope>NUCLEOTIDE SEQUENCE [LARGE SCALE GENOMIC DNA]</scope>
    <source>
        <strain evidence="2">LRV0_1</strain>
    </source>
</reference>